<dbReference type="EMBL" id="JAJGCB010000003">
    <property type="protein sequence ID" value="KAJ8993450.1"/>
    <property type="molecule type" value="Genomic_DNA"/>
</dbReference>
<dbReference type="Pfam" id="PF07019">
    <property type="entry name" value="EMC6"/>
    <property type="match status" value="1"/>
</dbReference>
<dbReference type="Proteomes" id="UP001161757">
    <property type="component" value="Unassembled WGS sequence"/>
</dbReference>
<dbReference type="InterPro" id="IPR008504">
    <property type="entry name" value="Emc6"/>
</dbReference>
<evidence type="ECO:0000313" key="10">
    <source>
        <dbReference type="Proteomes" id="UP001161757"/>
    </source>
</evidence>
<keyword evidence="5" id="KW-0256">Endoplasmic reticulum</keyword>
<evidence type="ECO:0000256" key="3">
    <source>
        <dbReference type="ARBA" id="ARBA00020827"/>
    </source>
</evidence>
<evidence type="ECO:0000256" key="4">
    <source>
        <dbReference type="ARBA" id="ARBA00022692"/>
    </source>
</evidence>
<dbReference type="GO" id="GO:0072546">
    <property type="term" value="C:EMC complex"/>
    <property type="evidence" value="ECO:0007669"/>
    <property type="project" value="InterPro"/>
</dbReference>
<evidence type="ECO:0000313" key="9">
    <source>
        <dbReference type="EMBL" id="KAJ8993450.1"/>
    </source>
</evidence>
<name>A0AAN6IWA4_EXODE</name>
<comment type="subcellular location">
    <subcellularLocation>
        <location evidence="1">Endoplasmic reticulum membrane</location>
        <topology evidence="1">Multi-pass membrane protein</topology>
    </subcellularLocation>
</comment>
<evidence type="ECO:0000256" key="5">
    <source>
        <dbReference type="ARBA" id="ARBA00022824"/>
    </source>
</evidence>
<dbReference type="AlphaFoldDB" id="A0AAN6IWA4"/>
<sequence length="135" mass="14314">MAPSPYELSLVLNPLVPESLTHNTRTLSNIRSISGLLLGIAAGILGLESLWGFGFYLLSNTIISALFYFLLAGANPQKYFAGSTGSRGLYENDSKKGGRNPGTGAWREIWFGGGLFTDALSGFVLGWAGVGGVIR</sequence>
<keyword evidence="4 8" id="KW-0812">Transmembrane</keyword>
<evidence type="ECO:0000256" key="2">
    <source>
        <dbReference type="ARBA" id="ARBA00009436"/>
    </source>
</evidence>
<proteinExistence type="inferred from homology"/>
<gene>
    <name evidence="9" type="ORF">HRR80_001964</name>
</gene>
<evidence type="ECO:0000256" key="6">
    <source>
        <dbReference type="ARBA" id="ARBA00022989"/>
    </source>
</evidence>
<comment type="similarity">
    <text evidence="2">Belongs to the EMC6 family.</text>
</comment>
<dbReference type="GO" id="GO:0034975">
    <property type="term" value="P:protein folding in endoplasmic reticulum"/>
    <property type="evidence" value="ECO:0007669"/>
    <property type="project" value="TreeGrafter"/>
</dbReference>
<organism evidence="9 10">
    <name type="scientific">Exophiala dermatitidis</name>
    <name type="common">Black yeast-like fungus</name>
    <name type="synonym">Wangiella dermatitidis</name>
    <dbReference type="NCBI Taxonomy" id="5970"/>
    <lineage>
        <taxon>Eukaryota</taxon>
        <taxon>Fungi</taxon>
        <taxon>Dikarya</taxon>
        <taxon>Ascomycota</taxon>
        <taxon>Pezizomycotina</taxon>
        <taxon>Eurotiomycetes</taxon>
        <taxon>Chaetothyriomycetidae</taxon>
        <taxon>Chaetothyriales</taxon>
        <taxon>Herpotrichiellaceae</taxon>
        <taxon>Exophiala</taxon>
    </lineage>
</organism>
<dbReference type="InterPro" id="IPR029008">
    <property type="entry name" value="EMC6-like"/>
</dbReference>
<feature type="transmembrane region" description="Helical" evidence="8">
    <location>
        <begin position="53"/>
        <end position="71"/>
    </location>
</feature>
<keyword evidence="6 8" id="KW-1133">Transmembrane helix</keyword>
<protein>
    <recommendedName>
        <fullName evidence="3">ER membrane protein complex subunit 6</fullName>
    </recommendedName>
</protein>
<accession>A0AAN6IWA4</accession>
<dbReference type="PANTHER" id="PTHR20994:SF0">
    <property type="entry name" value="ER MEMBRANE PROTEIN COMPLEX SUBUNIT 6"/>
    <property type="match status" value="1"/>
</dbReference>
<dbReference type="PANTHER" id="PTHR20994">
    <property type="entry name" value="ER MEMBRANE PROTEIN COMPLEX SUBUNIT 6"/>
    <property type="match status" value="1"/>
</dbReference>
<comment type="caution">
    <text evidence="9">The sequence shown here is derived from an EMBL/GenBank/DDBJ whole genome shotgun (WGS) entry which is preliminary data.</text>
</comment>
<evidence type="ECO:0000256" key="8">
    <source>
        <dbReference type="SAM" id="Phobius"/>
    </source>
</evidence>
<feature type="transmembrane region" description="Helical" evidence="8">
    <location>
        <begin position="30"/>
        <end position="47"/>
    </location>
</feature>
<reference evidence="9" key="1">
    <citation type="submission" date="2023-01" db="EMBL/GenBank/DDBJ databases">
        <title>Exophiala dermititidis isolated from Cystic Fibrosis Patient.</title>
        <authorList>
            <person name="Kurbessoian T."/>
            <person name="Crocker A."/>
            <person name="Murante D."/>
            <person name="Hogan D.A."/>
            <person name="Stajich J.E."/>
        </authorList>
    </citation>
    <scope>NUCLEOTIDE SEQUENCE</scope>
    <source>
        <strain evidence="9">Ex8</strain>
    </source>
</reference>
<dbReference type="GO" id="GO:0000045">
    <property type="term" value="P:autophagosome assembly"/>
    <property type="evidence" value="ECO:0007669"/>
    <property type="project" value="TreeGrafter"/>
</dbReference>
<keyword evidence="7 8" id="KW-0472">Membrane</keyword>
<evidence type="ECO:0000256" key="7">
    <source>
        <dbReference type="ARBA" id="ARBA00023136"/>
    </source>
</evidence>
<evidence type="ECO:0000256" key="1">
    <source>
        <dbReference type="ARBA" id="ARBA00004477"/>
    </source>
</evidence>